<dbReference type="PANTHER" id="PTHR44137:SF31">
    <property type="entry name" value="J DOMAIN-CONTAINING PROTEIN"/>
    <property type="match status" value="1"/>
</dbReference>
<feature type="region of interest" description="Disordered" evidence="1">
    <location>
        <begin position="344"/>
        <end position="369"/>
    </location>
</feature>
<gene>
    <name evidence="4" type="primary">LOC108858421</name>
</gene>
<dbReference type="RefSeq" id="XP_018487852.1">
    <property type="nucleotide sequence ID" value="XM_018632350.2"/>
</dbReference>
<dbReference type="SMART" id="SM00271">
    <property type="entry name" value="DnaJ"/>
    <property type="match status" value="1"/>
</dbReference>
<evidence type="ECO:0000259" key="2">
    <source>
        <dbReference type="PROSITE" id="PS50076"/>
    </source>
</evidence>
<evidence type="ECO:0000313" key="3">
    <source>
        <dbReference type="Proteomes" id="UP000504610"/>
    </source>
</evidence>
<dbReference type="PROSITE" id="PS50076">
    <property type="entry name" value="DNAJ_2"/>
    <property type="match status" value="1"/>
</dbReference>
<dbReference type="OrthoDB" id="10250354at2759"/>
<dbReference type="PRINTS" id="PR00625">
    <property type="entry name" value="JDOMAIN"/>
</dbReference>
<reference evidence="4" key="2">
    <citation type="submission" date="2025-08" db="UniProtKB">
        <authorList>
            <consortium name="RefSeq"/>
        </authorList>
    </citation>
    <scope>IDENTIFICATION</scope>
    <source>
        <tissue evidence="4">Leaf</tissue>
    </source>
</reference>
<dbReference type="Proteomes" id="UP000504610">
    <property type="component" value="Chromosome 1"/>
</dbReference>
<dbReference type="InterPro" id="IPR056988">
    <property type="entry name" value="Zn_ribbon_pln"/>
</dbReference>
<feature type="compositionally biased region" description="Low complexity" evidence="1">
    <location>
        <begin position="344"/>
        <end position="364"/>
    </location>
</feature>
<dbReference type="Pfam" id="PF00226">
    <property type="entry name" value="DnaJ"/>
    <property type="match status" value="1"/>
</dbReference>
<accession>A0A6J0NSV6</accession>
<dbReference type="InterPro" id="IPR036869">
    <property type="entry name" value="J_dom_sf"/>
</dbReference>
<dbReference type="Pfam" id="PF23551">
    <property type="entry name" value="Zn_ribbon_20"/>
    <property type="match status" value="2"/>
</dbReference>
<sequence length="378" mass="42795">MERNEEEARRAMGIAEKKVLENDYYGAKTFINQAKRLYPNLDGLKQALIMIDVYISASTSRGGREADWYEILGVDRLADDETVKKQYKKLALLLHPDKNKLNGAEGAFKLVLEAWSQLSSSGHQTKHKKSGFQKPSPEPTSSSKPKPKPKPRYEPPPTPKPKPKPEPKPRYEPELTPKCEPTFWTVCSRCKTYCEFLRADYLNETVSCPNCCRRFFAVEVTPEIINGRPFIRLSPSEETFPSTSAYDSRKSTSQAHKRLKRWFEPKLESDSVPRKEEKVRNVTFWTVCNRCKTYCRFARSSYVNKILPCPNCRQDFVANEIIPEVVNGSPVIKLNAHFRPTCKSASGASSSSTRASASGSAKAANTGQESVKYWFGES</sequence>
<protein>
    <submittedName>
        <fullName evidence="4">Uncharacterized protein LOC108858421 isoform X1</fullName>
    </submittedName>
</protein>
<dbReference type="PANTHER" id="PTHR44137">
    <property type="entry name" value="BNAC03G44070D PROTEIN"/>
    <property type="match status" value="1"/>
</dbReference>
<evidence type="ECO:0000256" key="1">
    <source>
        <dbReference type="SAM" id="MobiDB-lite"/>
    </source>
</evidence>
<feature type="region of interest" description="Disordered" evidence="1">
    <location>
        <begin position="121"/>
        <end position="174"/>
    </location>
</feature>
<reference evidence="3" key="1">
    <citation type="journal article" date="2019" name="Database">
        <title>The radish genome database (RadishGD): an integrated information resource for radish genomics.</title>
        <authorList>
            <person name="Yu H.J."/>
            <person name="Baek S."/>
            <person name="Lee Y.J."/>
            <person name="Cho A."/>
            <person name="Mun J.H."/>
        </authorList>
    </citation>
    <scope>NUCLEOTIDE SEQUENCE [LARGE SCALE GENOMIC DNA]</scope>
    <source>
        <strain evidence="3">cv. WK10039</strain>
    </source>
</reference>
<dbReference type="AlphaFoldDB" id="A0A6J0NSV6"/>
<keyword evidence="3" id="KW-1185">Reference proteome</keyword>
<dbReference type="CDD" id="cd06257">
    <property type="entry name" value="DnaJ"/>
    <property type="match status" value="1"/>
</dbReference>
<dbReference type="Gene3D" id="1.10.287.110">
    <property type="entry name" value="DnaJ domain"/>
    <property type="match status" value="1"/>
</dbReference>
<dbReference type="KEGG" id="rsz:108858421"/>
<feature type="compositionally biased region" description="Basic and acidic residues" evidence="1">
    <location>
        <begin position="163"/>
        <end position="174"/>
    </location>
</feature>
<evidence type="ECO:0000313" key="4">
    <source>
        <dbReference type="RefSeq" id="XP_018487852.1"/>
    </source>
</evidence>
<dbReference type="GeneID" id="108858421"/>
<dbReference type="InterPro" id="IPR001623">
    <property type="entry name" value="DnaJ_domain"/>
</dbReference>
<dbReference type="SUPFAM" id="SSF46565">
    <property type="entry name" value="Chaperone J-domain"/>
    <property type="match status" value="1"/>
</dbReference>
<proteinExistence type="predicted"/>
<name>A0A6J0NSV6_RAPSA</name>
<organism evidence="3 4">
    <name type="scientific">Raphanus sativus</name>
    <name type="common">Radish</name>
    <name type="synonym">Raphanus raphanistrum var. sativus</name>
    <dbReference type="NCBI Taxonomy" id="3726"/>
    <lineage>
        <taxon>Eukaryota</taxon>
        <taxon>Viridiplantae</taxon>
        <taxon>Streptophyta</taxon>
        <taxon>Embryophyta</taxon>
        <taxon>Tracheophyta</taxon>
        <taxon>Spermatophyta</taxon>
        <taxon>Magnoliopsida</taxon>
        <taxon>eudicotyledons</taxon>
        <taxon>Gunneridae</taxon>
        <taxon>Pentapetalae</taxon>
        <taxon>rosids</taxon>
        <taxon>malvids</taxon>
        <taxon>Brassicales</taxon>
        <taxon>Brassicaceae</taxon>
        <taxon>Brassiceae</taxon>
        <taxon>Raphanus</taxon>
    </lineage>
</organism>
<feature type="domain" description="J" evidence="2">
    <location>
        <begin position="67"/>
        <end position="131"/>
    </location>
</feature>